<evidence type="ECO:0000313" key="3">
    <source>
        <dbReference type="EMBL" id="RED53901.1"/>
    </source>
</evidence>
<dbReference type="OrthoDB" id="9768183at2"/>
<protein>
    <submittedName>
        <fullName evidence="3">Amino acid ABC transporter substrate-binding protein (PAAT family)</fullName>
    </submittedName>
</protein>
<dbReference type="SUPFAM" id="SSF53850">
    <property type="entry name" value="Periplasmic binding protein-like II"/>
    <property type="match status" value="1"/>
</dbReference>
<dbReference type="RefSeq" id="WP_115935000.1">
    <property type="nucleotide sequence ID" value="NZ_QRDW01000001.1"/>
</dbReference>
<gene>
    <name evidence="3" type="ORF">DFP90_101700</name>
</gene>
<dbReference type="Pfam" id="PF00497">
    <property type="entry name" value="SBP_bac_3"/>
    <property type="match status" value="1"/>
</dbReference>
<evidence type="ECO:0000259" key="2">
    <source>
        <dbReference type="Pfam" id="PF00497"/>
    </source>
</evidence>
<feature type="domain" description="Solute-binding protein family 3/N-terminal" evidence="2">
    <location>
        <begin position="40"/>
        <end position="244"/>
    </location>
</feature>
<dbReference type="EMBL" id="QRDW01000001">
    <property type="protein sequence ID" value="RED53901.1"/>
    <property type="molecule type" value="Genomic_DNA"/>
</dbReference>
<reference evidence="3 4" key="1">
    <citation type="submission" date="2018-07" db="EMBL/GenBank/DDBJ databases">
        <title>Genomic Encyclopedia of Type Strains, Phase III (KMG-III): the genomes of soil and plant-associated and newly described type strains.</title>
        <authorList>
            <person name="Whitman W."/>
        </authorList>
    </citation>
    <scope>NUCLEOTIDE SEQUENCE [LARGE SCALE GENOMIC DNA]</scope>
    <source>
        <strain evidence="3 4">CECT 8488</strain>
    </source>
</reference>
<evidence type="ECO:0000256" key="1">
    <source>
        <dbReference type="SAM" id="SignalP"/>
    </source>
</evidence>
<dbReference type="AlphaFoldDB" id="A0A3D9HWY4"/>
<feature type="signal peptide" evidence="1">
    <location>
        <begin position="1"/>
        <end position="21"/>
    </location>
</feature>
<keyword evidence="4" id="KW-1185">Reference proteome</keyword>
<organism evidence="3 4">
    <name type="scientific">Aestuariispira insulae</name>
    <dbReference type="NCBI Taxonomy" id="1461337"/>
    <lineage>
        <taxon>Bacteria</taxon>
        <taxon>Pseudomonadati</taxon>
        <taxon>Pseudomonadota</taxon>
        <taxon>Alphaproteobacteria</taxon>
        <taxon>Rhodospirillales</taxon>
        <taxon>Kiloniellaceae</taxon>
        <taxon>Aestuariispira</taxon>
    </lineage>
</organism>
<accession>A0A3D9HWY4</accession>
<evidence type="ECO:0000313" key="4">
    <source>
        <dbReference type="Proteomes" id="UP000256845"/>
    </source>
</evidence>
<sequence length="252" mass="28767">MIRRIILFCLCFLCSAFPAQAEGTVVRITAAEFAPYIGAELPEKGWAWEVASLVLNEQGYRPELHIMPWARAVELTRIGKMDGLYMANRNPEREEWAVFTNPVGQEVSVLFKLRDRPIDYVHLSDLGPYSIGTHRGASIIGLLEDEGLTVRPLRGFSQGIKELERQQLDLFVGDRMVTTHILKTQFPPDYATMIDFLPKAILKADLHLALSRKTRDHEKIRSEFNRGLKQIRDDGRYEAILERHGFSTTLTN</sequence>
<dbReference type="Gene3D" id="3.40.190.10">
    <property type="entry name" value="Periplasmic binding protein-like II"/>
    <property type="match status" value="2"/>
</dbReference>
<dbReference type="InterPro" id="IPR001638">
    <property type="entry name" value="Solute-binding_3/MltF_N"/>
</dbReference>
<dbReference type="PANTHER" id="PTHR38834:SF3">
    <property type="entry name" value="SOLUTE-BINDING PROTEIN FAMILY 3_N-TERMINAL DOMAIN-CONTAINING PROTEIN"/>
    <property type="match status" value="1"/>
</dbReference>
<name>A0A3D9HWY4_9PROT</name>
<dbReference type="PANTHER" id="PTHR38834">
    <property type="entry name" value="PERIPLASMIC SUBSTRATE BINDING PROTEIN FAMILY 3"/>
    <property type="match status" value="1"/>
</dbReference>
<proteinExistence type="predicted"/>
<keyword evidence="1" id="KW-0732">Signal</keyword>
<dbReference type="Proteomes" id="UP000256845">
    <property type="component" value="Unassembled WGS sequence"/>
</dbReference>
<feature type="chain" id="PRO_5017634197" evidence="1">
    <location>
        <begin position="22"/>
        <end position="252"/>
    </location>
</feature>
<comment type="caution">
    <text evidence="3">The sequence shown here is derived from an EMBL/GenBank/DDBJ whole genome shotgun (WGS) entry which is preliminary data.</text>
</comment>